<feature type="domain" description="HTH cro/C1-type" evidence="1">
    <location>
        <begin position="22"/>
        <end position="63"/>
    </location>
</feature>
<dbReference type="InterPro" id="IPR010982">
    <property type="entry name" value="Lambda_DNA-bd_dom_sf"/>
</dbReference>
<dbReference type="Proteomes" id="UP001139955">
    <property type="component" value="Unassembled WGS sequence"/>
</dbReference>
<organism evidence="2 3">
    <name type="scientific">Pseudomonas koreensis</name>
    <dbReference type="NCBI Taxonomy" id="198620"/>
    <lineage>
        <taxon>Bacteria</taxon>
        <taxon>Pseudomonadati</taxon>
        <taxon>Pseudomonadota</taxon>
        <taxon>Gammaproteobacteria</taxon>
        <taxon>Pseudomonadales</taxon>
        <taxon>Pseudomonadaceae</taxon>
        <taxon>Pseudomonas</taxon>
    </lineage>
</organism>
<gene>
    <name evidence="2" type="ORF">OC940_05385</name>
</gene>
<dbReference type="CDD" id="cd00093">
    <property type="entry name" value="HTH_XRE"/>
    <property type="match status" value="1"/>
</dbReference>
<dbReference type="InterPro" id="IPR001387">
    <property type="entry name" value="Cro/C1-type_HTH"/>
</dbReference>
<evidence type="ECO:0000313" key="2">
    <source>
        <dbReference type="EMBL" id="MCU7247235.1"/>
    </source>
</evidence>
<reference evidence="2" key="2">
    <citation type="journal article" date="2023" name="mSystems">
        <title>Charting the Lipopeptidome of Nonpathogenic Pseudomonas.</title>
        <authorList>
            <person name="Cesa-Luna C."/>
            <person name="Geudens N."/>
            <person name="Girard L."/>
            <person name="De Roo V."/>
            <person name="Maklad H.R."/>
            <person name="Martins J.C."/>
            <person name="Hofte M."/>
            <person name="De Mot R."/>
        </authorList>
    </citation>
    <scope>NUCLEOTIDE SEQUENCE</scope>
    <source>
        <strain evidence="2">B1M3-32</strain>
    </source>
</reference>
<dbReference type="Pfam" id="PF01381">
    <property type="entry name" value="HTH_3"/>
    <property type="match status" value="1"/>
</dbReference>
<protein>
    <submittedName>
        <fullName evidence="2">Helix-turn-helix domain-containing protein</fullName>
    </submittedName>
</protein>
<proteinExistence type="predicted"/>
<name>A0A9X3BA57_9PSED</name>
<dbReference type="SUPFAM" id="SSF46689">
    <property type="entry name" value="Homeodomain-like"/>
    <property type="match status" value="1"/>
</dbReference>
<reference evidence="2" key="1">
    <citation type="submission" date="2022-09" db="EMBL/GenBank/DDBJ databases">
        <authorList>
            <person name="Cesa-Luna C."/>
            <person name="Girard L."/>
            <person name="Lood C."/>
            <person name="Hofte M."/>
            <person name="De Mot R."/>
        </authorList>
    </citation>
    <scope>NUCLEOTIDE SEQUENCE</scope>
    <source>
        <strain evidence="2">B1M3-32</strain>
    </source>
</reference>
<comment type="caution">
    <text evidence="2">The sequence shown here is derived from an EMBL/GenBank/DDBJ whole genome shotgun (WGS) entry which is preliminary data.</text>
</comment>
<evidence type="ECO:0000313" key="3">
    <source>
        <dbReference type="Proteomes" id="UP001139955"/>
    </source>
</evidence>
<dbReference type="EMBL" id="JAOSKY010000002">
    <property type="protein sequence ID" value="MCU7247235.1"/>
    <property type="molecule type" value="Genomic_DNA"/>
</dbReference>
<dbReference type="Gene3D" id="1.10.260.40">
    <property type="entry name" value="lambda repressor-like DNA-binding domains"/>
    <property type="match status" value="1"/>
</dbReference>
<keyword evidence="3" id="KW-1185">Reference proteome</keyword>
<dbReference type="AlphaFoldDB" id="A0A9X3BA57"/>
<dbReference type="PROSITE" id="PS50943">
    <property type="entry name" value="HTH_CROC1"/>
    <property type="match status" value="1"/>
</dbReference>
<accession>A0A9X3BA57</accession>
<dbReference type="Pfam" id="PF13384">
    <property type="entry name" value="HTH_23"/>
    <property type="match status" value="1"/>
</dbReference>
<dbReference type="InterPro" id="IPR009057">
    <property type="entry name" value="Homeodomain-like_sf"/>
</dbReference>
<dbReference type="Gene3D" id="1.10.10.60">
    <property type="entry name" value="Homeodomain-like"/>
    <property type="match status" value="1"/>
</dbReference>
<dbReference type="RefSeq" id="WP_301621213.1">
    <property type="nucleotide sequence ID" value="NZ_JAOSKY010000002.1"/>
</dbReference>
<sequence>MSLRTSFAAALQFLRMRQASLQQELGQAADQSYVSRLESGTRSVTLDVSDDLAKALGVDPLTLLLLTYASERGESPQQVLEQLRKDLTASGLLTSEIPSQPSKAPHPMVAASEELRPQIKALADQGLGQTEIAKRLGISRHTVINHLKKMG</sequence>
<dbReference type="GO" id="GO:0003677">
    <property type="term" value="F:DNA binding"/>
    <property type="evidence" value="ECO:0007669"/>
    <property type="project" value="InterPro"/>
</dbReference>
<dbReference type="SMART" id="SM00530">
    <property type="entry name" value="HTH_XRE"/>
    <property type="match status" value="1"/>
</dbReference>
<dbReference type="SUPFAM" id="SSF47413">
    <property type="entry name" value="lambda repressor-like DNA-binding domains"/>
    <property type="match status" value="1"/>
</dbReference>
<evidence type="ECO:0000259" key="1">
    <source>
        <dbReference type="PROSITE" id="PS50943"/>
    </source>
</evidence>